<dbReference type="GO" id="GO:0005886">
    <property type="term" value="C:plasma membrane"/>
    <property type="evidence" value="ECO:0007669"/>
    <property type="project" value="TreeGrafter"/>
</dbReference>
<dbReference type="CDD" id="cd05305">
    <property type="entry name" value="L-AlaDH"/>
    <property type="match status" value="1"/>
</dbReference>
<evidence type="ECO:0000313" key="6">
    <source>
        <dbReference type="EMBL" id="ROR03233.1"/>
    </source>
</evidence>
<comment type="similarity">
    <text evidence="1">Belongs to the AlaDH/PNT family.</text>
</comment>
<evidence type="ECO:0000256" key="2">
    <source>
        <dbReference type="ARBA" id="ARBA00012897"/>
    </source>
</evidence>
<keyword evidence="3" id="KW-0560">Oxidoreductase</keyword>
<dbReference type="InterPro" id="IPR007698">
    <property type="entry name" value="AlaDH/PNT_NAD(H)-bd"/>
</dbReference>
<evidence type="ECO:0000256" key="3">
    <source>
        <dbReference type="ARBA" id="ARBA00023002"/>
    </source>
</evidence>
<dbReference type="Pfam" id="PF01262">
    <property type="entry name" value="AlaDh_PNT_C"/>
    <property type="match status" value="1"/>
</dbReference>
<dbReference type="GO" id="GO:0000286">
    <property type="term" value="F:alanine dehydrogenase activity"/>
    <property type="evidence" value="ECO:0007669"/>
    <property type="project" value="UniProtKB-EC"/>
</dbReference>
<dbReference type="PANTHER" id="PTHR42795">
    <property type="entry name" value="ALANINE DEHYDROGENASE"/>
    <property type="match status" value="1"/>
</dbReference>
<dbReference type="Proteomes" id="UP000276223">
    <property type="component" value="Unassembled WGS sequence"/>
</dbReference>
<comment type="caution">
    <text evidence="6">The sequence shown here is derived from an EMBL/GenBank/DDBJ whole genome shotgun (WGS) entry which is preliminary data.</text>
</comment>
<dbReference type="SMART" id="SM01003">
    <property type="entry name" value="AlaDh_PNT_N"/>
    <property type="match status" value="1"/>
</dbReference>
<dbReference type="SUPFAM" id="SSF52283">
    <property type="entry name" value="Formate/glycerate dehydrogenase catalytic domain-like"/>
    <property type="match status" value="1"/>
</dbReference>
<dbReference type="InterPro" id="IPR008141">
    <property type="entry name" value="Ala_DH"/>
</dbReference>
<dbReference type="OrthoDB" id="9804592at2"/>
<accession>A0A3N1VK95</accession>
<dbReference type="EC" id="1.4.1.1" evidence="2"/>
<sequence>MRVGILKEIKPQEYRVAVVPENVSQLVRDGHSVIVQRGAGVGAGFSDEAYGEAGARVVESPEEVSDGADLLVKVKEPVEEEFSLFRTGQILFCYLHSETRPKLVDMLLEKRLTAIAFENVRESDGSFPLLRPMSVIAGQQAVLQGMQFLWNHRGGVGKSLVAYPGLETPVVVVLGAGEAGRQAARVAAALGCRVHVFDINQRTLRAVAETASANVHLHNAHVVDVTPYVIEADLVVNTATVPPHSDHHVIDRALVRRMKKGSIIVDVTANLRGAVETIDRYTTHADPVWVVDGVIHYAVTNIPGTVAHTASQALALEVFPYLRALAQHGIPDALRRSPALLEGVTAIGGTLTWHDAGKFQQRPWIPPHEALKRL</sequence>
<dbReference type="AlphaFoldDB" id="A0A3N1VK95"/>
<evidence type="ECO:0000259" key="5">
    <source>
        <dbReference type="SMART" id="SM01003"/>
    </source>
</evidence>
<evidence type="ECO:0000259" key="4">
    <source>
        <dbReference type="SMART" id="SM01002"/>
    </source>
</evidence>
<dbReference type="InterPro" id="IPR036291">
    <property type="entry name" value="NAD(P)-bd_dom_sf"/>
</dbReference>
<dbReference type="EMBL" id="RJVA01000009">
    <property type="protein sequence ID" value="ROR03233.1"/>
    <property type="molecule type" value="Genomic_DNA"/>
</dbReference>
<gene>
    <name evidence="6" type="ORF">EDC27_0495</name>
</gene>
<dbReference type="GO" id="GO:0042853">
    <property type="term" value="P:L-alanine catabolic process"/>
    <property type="evidence" value="ECO:0007669"/>
    <property type="project" value="InterPro"/>
</dbReference>
<dbReference type="Pfam" id="PF05222">
    <property type="entry name" value="AlaDh_PNT_N"/>
    <property type="match status" value="1"/>
</dbReference>
<reference evidence="6 7" key="1">
    <citation type="submission" date="2018-11" db="EMBL/GenBank/DDBJ databases">
        <title>Genomic Encyclopedia of Type Strains, Phase IV (KMG-IV): sequencing the most valuable type-strain genomes for metagenomic binning, comparative biology and taxonomic classification.</title>
        <authorList>
            <person name="Goeker M."/>
        </authorList>
    </citation>
    <scope>NUCLEOTIDE SEQUENCE [LARGE SCALE GENOMIC DNA]</scope>
    <source>
        <strain evidence="6 7">DSM 22027</strain>
    </source>
</reference>
<protein>
    <recommendedName>
        <fullName evidence="2">alanine dehydrogenase</fullName>
        <ecNumber evidence="2">1.4.1.1</ecNumber>
    </recommendedName>
</protein>
<keyword evidence="7" id="KW-1185">Reference proteome</keyword>
<feature type="domain" description="Alanine dehydrogenase/pyridine nucleotide transhydrogenase N-terminal" evidence="5">
    <location>
        <begin position="4"/>
        <end position="137"/>
    </location>
</feature>
<evidence type="ECO:0000313" key="7">
    <source>
        <dbReference type="Proteomes" id="UP000276223"/>
    </source>
</evidence>
<dbReference type="RefSeq" id="WP_123289022.1">
    <property type="nucleotide sequence ID" value="NZ_RJVA01000009.1"/>
</dbReference>
<dbReference type="SUPFAM" id="SSF51735">
    <property type="entry name" value="NAD(P)-binding Rossmann-fold domains"/>
    <property type="match status" value="1"/>
</dbReference>
<dbReference type="SMART" id="SM01002">
    <property type="entry name" value="AlaDh_PNT_C"/>
    <property type="match status" value="1"/>
</dbReference>
<evidence type="ECO:0000256" key="1">
    <source>
        <dbReference type="ARBA" id="ARBA00005689"/>
    </source>
</evidence>
<feature type="domain" description="Alanine dehydrogenase/pyridine nucleotide transhydrogenase NAD(H)-binding" evidence="4">
    <location>
        <begin position="149"/>
        <end position="298"/>
    </location>
</feature>
<organism evidence="6 7">
    <name type="scientific">Desulfosoma caldarium</name>
    <dbReference type="NCBI Taxonomy" id="610254"/>
    <lineage>
        <taxon>Bacteria</taxon>
        <taxon>Pseudomonadati</taxon>
        <taxon>Thermodesulfobacteriota</taxon>
        <taxon>Syntrophobacteria</taxon>
        <taxon>Syntrophobacterales</taxon>
        <taxon>Syntrophobacteraceae</taxon>
        <taxon>Desulfosoma</taxon>
    </lineage>
</organism>
<name>A0A3N1VK95_9BACT</name>
<proteinExistence type="inferred from homology"/>
<dbReference type="InterPro" id="IPR007886">
    <property type="entry name" value="AlaDH/PNT_N"/>
</dbReference>
<dbReference type="Gene3D" id="3.40.50.720">
    <property type="entry name" value="NAD(P)-binding Rossmann-like Domain"/>
    <property type="match status" value="2"/>
</dbReference>
<dbReference type="PANTHER" id="PTHR42795:SF1">
    <property type="entry name" value="ALANINE DEHYDROGENASE"/>
    <property type="match status" value="1"/>
</dbReference>